<evidence type="ECO:0000313" key="2">
    <source>
        <dbReference type="Proteomes" id="UP000198982"/>
    </source>
</evidence>
<proteinExistence type="predicted"/>
<dbReference type="AlphaFoldDB" id="A0A1H5A7R0"/>
<organism evidence="1 2">
    <name type="scientific">Pseudomonas saponiphila</name>
    <dbReference type="NCBI Taxonomy" id="556534"/>
    <lineage>
        <taxon>Bacteria</taxon>
        <taxon>Pseudomonadati</taxon>
        <taxon>Pseudomonadota</taxon>
        <taxon>Gammaproteobacteria</taxon>
        <taxon>Pseudomonadales</taxon>
        <taxon>Pseudomonadaceae</taxon>
        <taxon>Pseudomonas</taxon>
    </lineage>
</organism>
<accession>A0A1H5A7R0</accession>
<sequence>MLNEQVLDKARAMSRAHSASMHAFAVMLYEGKIHLALYLYKEGKRVDLVLIHNFGAGNHVDNAAMMADHLNTARGLGQEGVKLFASLFIDAAKSRGADSGPMSST</sequence>
<reference evidence="2" key="1">
    <citation type="submission" date="2016-10" db="EMBL/GenBank/DDBJ databases">
        <authorList>
            <person name="Varghese N."/>
            <person name="Submissions S."/>
        </authorList>
    </citation>
    <scope>NUCLEOTIDE SEQUENCE [LARGE SCALE GENOMIC DNA]</scope>
    <source>
        <strain evidence="2">DSM 9751</strain>
    </source>
</reference>
<dbReference type="RefSeq" id="WP_167365758.1">
    <property type="nucleotide sequence ID" value="NZ_FNTJ01000003.1"/>
</dbReference>
<gene>
    <name evidence="1" type="ORF">SAMN05216178_7025</name>
</gene>
<name>A0A1H5A7R0_9PSED</name>
<dbReference type="EMBL" id="FNTJ01000003">
    <property type="protein sequence ID" value="SED38369.1"/>
    <property type="molecule type" value="Genomic_DNA"/>
</dbReference>
<keyword evidence="2" id="KW-1185">Reference proteome</keyword>
<dbReference type="Proteomes" id="UP000198982">
    <property type="component" value="Unassembled WGS sequence"/>
</dbReference>
<evidence type="ECO:0000313" key="1">
    <source>
        <dbReference type="EMBL" id="SED38369.1"/>
    </source>
</evidence>
<protein>
    <submittedName>
        <fullName evidence="1">Uncharacterized protein</fullName>
    </submittedName>
</protein>